<feature type="transmembrane region" description="Helical" evidence="1">
    <location>
        <begin position="6"/>
        <end position="23"/>
    </location>
</feature>
<dbReference type="Proteomes" id="UP000536509">
    <property type="component" value="Unassembled WGS sequence"/>
</dbReference>
<organism evidence="2 3">
    <name type="scientific">Flavobacterium rivulicola</name>
    <dbReference type="NCBI Taxonomy" id="2732161"/>
    <lineage>
        <taxon>Bacteria</taxon>
        <taxon>Pseudomonadati</taxon>
        <taxon>Bacteroidota</taxon>
        <taxon>Flavobacteriia</taxon>
        <taxon>Flavobacteriales</taxon>
        <taxon>Flavobacteriaceae</taxon>
        <taxon>Flavobacterium</taxon>
    </lineage>
</organism>
<gene>
    <name evidence="2" type="ORF">HKT18_07980</name>
</gene>
<dbReference type="AlphaFoldDB" id="A0A7Y3R907"/>
<reference evidence="2 3" key="1">
    <citation type="submission" date="2020-05" db="EMBL/GenBank/DDBJ databases">
        <title>Draft genome of Flavobacterium sp. IMCC34852.</title>
        <authorList>
            <person name="Song J."/>
            <person name="Cho J.-C."/>
        </authorList>
    </citation>
    <scope>NUCLEOTIDE SEQUENCE [LARGE SCALE GENOMIC DNA]</scope>
    <source>
        <strain evidence="2 3">IMCC34852</strain>
    </source>
</reference>
<name>A0A7Y3R907_9FLAO</name>
<dbReference type="RefSeq" id="WP_171222322.1">
    <property type="nucleotide sequence ID" value="NZ_CP121446.1"/>
</dbReference>
<protein>
    <submittedName>
        <fullName evidence="2">Uncharacterized protein</fullName>
    </submittedName>
</protein>
<comment type="caution">
    <text evidence="2">The sequence shown here is derived from an EMBL/GenBank/DDBJ whole genome shotgun (WGS) entry which is preliminary data.</text>
</comment>
<evidence type="ECO:0000313" key="2">
    <source>
        <dbReference type="EMBL" id="NNT72148.1"/>
    </source>
</evidence>
<keyword evidence="1" id="KW-0472">Membrane</keyword>
<accession>A0A7Y3R907</accession>
<evidence type="ECO:0000256" key="1">
    <source>
        <dbReference type="SAM" id="Phobius"/>
    </source>
</evidence>
<sequence>MYIDKSLMYIFLFMFFGGTFYKFSKIHRPEKLHGKLEGFLEFKSNSIIIDKDEYLLDEIEKIEIVNNDYYGKSTGSSRGFDSNFSNGVDNRLILILKNKQRIQCMFELYYEYDMGKVDDILINYYLAGKLNFDQLLKIFKVKGKEEIEDFKQSIENATTTNSSL</sequence>
<evidence type="ECO:0000313" key="3">
    <source>
        <dbReference type="Proteomes" id="UP000536509"/>
    </source>
</evidence>
<proteinExistence type="predicted"/>
<keyword evidence="1" id="KW-1133">Transmembrane helix</keyword>
<dbReference type="EMBL" id="JABEVX010000003">
    <property type="protein sequence ID" value="NNT72148.1"/>
    <property type="molecule type" value="Genomic_DNA"/>
</dbReference>
<keyword evidence="1" id="KW-0812">Transmembrane</keyword>
<keyword evidence="3" id="KW-1185">Reference proteome</keyword>